<dbReference type="AlphaFoldDB" id="A0A0P4RB25"/>
<dbReference type="SUPFAM" id="SSF81901">
    <property type="entry name" value="HCP-like"/>
    <property type="match status" value="1"/>
</dbReference>
<evidence type="ECO:0000313" key="2">
    <source>
        <dbReference type="Proteomes" id="UP000048965"/>
    </source>
</evidence>
<reference evidence="2" key="1">
    <citation type="submission" date="2014-09" db="EMBL/GenBank/DDBJ databases">
        <title>Whole genome shotgun sequence of Streptomyces sp. NBRC 110027.</title>
        <authorList>
            <person name="Komaki H."/>
            <person name="Ichikawa N."/>
            <person name="Katano-Makiyama Y."/>
            <person name="Hosoyama A."/>
            <person name="Hashimoto M."/>
            <person name="Uohara A."/>
            <person name="Kitahashi Y."/>
            <person name="Ohji S."/>
            <person name="Kimura A."/>
            <person name="Yamazoe A."/>
            <person name="Igarashi Y."/>
            <person name="Fujita N."/>
        </authorList>
    </citation>
    <scope>NUCLEOTIDE SEQUENCE [LARGE SCALE GENOMIC DNA]</scope>
    <source>
        <strain evidence="2">NBRC 110027</strain>
    </source>
</reference>
<dbReference type="EMBL" id="BBNO01000007">
    <property type="protein sequence ID" value="GAO10726.1"/>
    <property type="molecule type" value="Genomic_DNA"/>
</dbReference>
<gene>
    <name evidence="1" type="ORF">TPA0598_07_04500</name>
</gene>
<comment type="caution">
    <text evidence="1">The sequence shown here is derived from an EMBL/GenBank/DDBJ whole genome shotgun (WGS) entry which is preliminary data.</text>
</comment>
<organism evidence="1 2">
    <name type="scientific">Streptomyces lydicamycinicus</name>
    <dbReference type="NCBI Taxonomy" id="1546107"/>
    <lineage>
        <taxon>Bacteria</taxon>
        <taxon>Bacillati</taxon>
        <taxon>Actinomycetota</taxon>
        <taxon>Actinomycetes</taxon>
        <taxon>Kitasatosporales</taxon>
        <taxon>Streptomycetaceae</taxon>
        <taxon>Streptomyces</taxon>
    </lineage>
</organism>
<dbReference type="InterPro" id="IPR050767">
    <property type="entry name" value="Sel1_AlgK"/>
</dbReference>
<evidence type="ECO:0000313" key="1">
    <source>
        <dbReference type="EMBL" id="GAO10726.1"/>
    </source>
</evidence>
<dbReference type="Proteomes" id="UP000048965">
    <property type="component" value="Unassembled WGS sequence"/>
</dbReference>
<dbReference type="InterPro" id="IPR006597">
    <property type="entry name" value="Sel1-like"/>
</dbReference>
<protein>
    <recommendedName>
        <fullName evidence="3">Sel1 repeat family protein</fullName>
    </recommendedName>
</protein>
<sequence>MQLDEGRRAAEAGDWVAAAHAFVRAAMEGSTEGAELAAQVTAELVPLADGGSAEAAALLAGIYLEYFDESALPAAVRYARAAAEAGLPAGQRTYGHMLVMGLGVAEDRARAAELFRAAAEGGDAYAVFNLAQLVDDPDESLRLLEAAAREGIVAAAAVLADRLSALDRDEEALGWYVWAAERGHTGAMNAAACWYRDGFGTTPDPVQAVRWFFVMLAHGDGDGIHEAIQLAKAGALDEEQIRDAGRLAGDPGAAEALIGTALGGGRA</sequence>
<evidence type="ECO:0008006" key="3">
    <source>
        <dbReference type="Google" id="ProtNLM"/>
    </source>
</evidence>
<dbReference type="InterPro" id="IPR011990">
    <property type="entry name" value="TPR-like_helical_dom_sf"/>
</dbReference>
<dbReference type="PANTHER" id="PTHR11102:SF160">
    <property type="entry name" value="ERAD-ASSOCIATED E3 UBIQUITIN-PROTEIN LIGASE COMPONENT HRD3"/>
    <property type="match status" value="1"/>
</dbReference>
<reference evidence="1 2" key="2">
    <citation type="journal article" date="2015" name="Stand. Genomic Sci.">
        <title>Draft genome sequence of marine-derived Streptomyces sp. TP-A0598, a producer of anti-MRSA antibiotic lydicamycins.</title>
        <authorList>
            <person name="Komaki H."/>
            <person name="Ichikawa N."/>
            <person name="Hosoyama A."/>
            <person name="Fujita N."/>
            <person name="Igarashi Y."/>
        </authorList>
    </citation>
    <scope>NUCLEOTIDE SEQUENCE [LARGE SCALE GENOMIC DNA]</scope>
    <source>
        <strain evidence="1 2">NBRC 110027</strain>
    </source>
</reference>
<dbReference type="RefSeq" id="WP_052719037.1">
    <property type="nucleotide sequence ID" value="NZ_BBNO01000007.1"/>
</dbReference>
<keyword evidence="2" id="KW-1185">Reference proteome</keyword>
<dbReference type="OrthoDB" id="4227084at2"/>
<proteinExistence type="predicted"/>
<dbReference type="PANTHER" id="PTHR11102">
    <property type="entry name" value="SEL-1-LIKE PROTEIN"/>
    <property type="match status" value="1"/>
</dbReference>
<dbReference type="Gene3D" id="1.25.40.10">
    <property type="entry name" value="Tetratricopeptide repeat domain"/>
    <property type="match status" value="2"/>
</dbReference>
<accession>A0A0P4RB25</accession>
<dbReference type="SMART" id="SM00671">
    <property type="entry name" value="SEL1"/>
    <property type="match status" value="3"/>
</dbReference>
<dbReference type="Pfam" id="PF08238">
    <property type="entry name" value="Sel1"/>
    <property type="match status" value="3"/>
</dbReference>
<name>A0A0P4RB25_9ACTN</name>